<reference evidence="2 3" key="1">
    <citation type="submission" date="2024-05" db="EMBL/GenBank/DDBJ databases">
        <title>De novo assembly of an allotetraploid wild potato.</title>
        <authorList>
            <person name="Hosaka A.J."/>
        </authorList>
    </citation>
    <scope>NUCLEOTIDE SEQUENCE [LARGE SCALE GENOMIC DNA]</scope>
    <source>
        <tissue evidence="2">Young leaves</tissue>
    </source>
</reference>
<dbReference type="InterPro" id="IPR040361">
    <property type="entry name" value="TPD1"/>
</dbReference>
<dbReference type="EMBL" id="JBJKTR010000022">
    <property type="protein sequence ID" value="KAL3326349.1"/>
    <property type="molecule type" value="Genomic_DNA"/>
</dbReference>
<organism evidence="2 3">
    <name type="scientific">Solanum stoloniferum</name>
    <dbReference type="NCBI Taxonomy" id="62892"/>
    <lineage>
        <taxon>Eukaryota</taxon>
        <taxon>Viridiplantae</taxon>
        <taxon>Streptophyta</taxon>
        <taxon>Embryophyta</taxon>
        <taxon>Tracheophyta</taxon>
        <taxon>Spermatophyta</taxon>
        <taxon>Magnoliopsida</taxon>
        <taxon>eudicotyledons</taxon>
        <taxon>Gunneridae</taxon>
        <taxon>Pentapetalae</taxon>
        <taxon>asterids</taxon>
        <taxon>lamiids</taxon>
        <taxon>Solanales</taxon>
        <taxon>Solanaceae</taxon>
        <taxon>Solanoideae</taxon>
        <taxon>Solaneae</taxon>
        <taxon>Solanum</taxon>
    </lineage>
</organism>
<protein>
    <submittedName>
        <fullName evidence="2">Uncharacterized protein</fullName>
    </submittedName>
</protein>
<evidence type="ECO:0000313" key="2">
    <source>
        <dbReference type="EMBL" id="KAL3326349.1"/>
    </source>
</evidence>
<feature type="non-terminal residue" evidence="2">
    <location>
        <position position="1"/>
    </location>
</feature>
<keyword evidence="3" id="KW-1185">Reference proteome</keyword>
<proteinExistence type="predicted"/>
<name>A0ABD2R3P1_9SOLN</name>
<gene>
    <name evidence="2" type="ORF">AABB24_037165</name>
</gene>
<dbReference type="PANTHER" id="PTHR33184">
    <property type="entry name" value="PROTEIN TAPETUM DETERMINANT 1-LIKE-RELATED"/>
    <property type="match status" value="1"/>
</dbReference>
<dbReference type="Proteomes" id="UP001627284">
    <property type="component" value="Unassembled WGS sequence"/>
</dbReference>
<comment type="caution">
    <text evidence="2">The sequence shown here is derived from an EMBL/GenBank/DDBJ whole genome shotgun (WGS) entry which is preliminary data.</text>
</comment>
<keyword evidence="1" id="KW-0732">Signal</keyword>
<dbReference type="AlphaFoldDB" id="A0ABD2R3P1"/>
<accession>A0ABD2R3P1</accession>
<evidence type="ECO:0000313" key="3">
    <source>
        <dbReference type="Proteomes" id="UP001627284"/>
    </source>
</evidence>
<sequence>YSSYIIYYILYIYLYRREEPQSISTSTKRSFSLMETIVKLSIILLLLLTLLTKGVCSCGLNNITVGTIRSGVEIKGTPEWNVVVVNNCDCPMKKMVLSCNDFQTTEPVDPTIFKPLGNNECSVNNGNVIPGKNTVNFSYAWDPPFFLRPTFVTTSC</sequence>
<dbReference type="Pfam" id="PF24068">
    <property type="entry name" value="TPD1_C"/>
    <property type="match status" value="1"/>
</dbReference>
<dbReference type="PANTHER" id="PTHR33184:SF72">
    <property type="entry name" value="BETA-1,3-N-ACETYLGLUCOSAMINYLTRANSFERASE FAMILY PROTEIN"/>
    <property type="match status" value="1"/>
</dbReference>
<evidence type="ECO:0000256" key="1">
    <source>
        <dbReference type="ARBA" id="ARBA00022729"/>
    </source>
</evidence>